<dbReference type="RefSeq" id="WP_108212556.1">
    <property type="nucleotide sequence ID" value="NZ_QBKI01000007.1"/>
</dbReference>
<evidence type="ECO:0000256" key="1">
    <source>
        <dbReference type="SAM" id="SignalP"/>
    </source>
</evidence>
<gene>
    <name evidence="2" type="ORF">C8N40_107160</name>
</gene>
<evidence type="ECO:0000313" key="3">
    <source>
        <dbReference type="Proteomes" id="UP000244225"/>
    </source>
</evidence>
<organism evidence="2 3">
    <name type="scientific">Pontibacter mucosus</name>
    <dbReference type="NCBI Taxonomy" id="1649266"/>
    <lineage>
        <taxon>Bacteria</taxon>
        <taxon>Pseudomonadati</taxon>
        <taxon>Bacteroidota</taxon>
        <taxon>Cytophagia</taxon>
        <taxon>Cytophagales</taxon>
        <taxon>Hymenobacteraceae</taxon>
        <taxon>Pontibacter</taxon>
    </lineage>
</organism>
<evidence type="ECO:0000313" key="2">
    <source>
        <dbReference type="EMBL" id="PTX18121.1"/>
    </source>
</evidence>
<feature type="signal peptide" evidence="1">
    <location>
        <begin position="1"/>
        <end position="20"/>
    </location>
</feature>
<evidence type="ECO:0008006" key="4">
    <source>
        <dbReference type="Google" id="ProtNLM"/>
    </source>
</evidence>
<dbReference type="AlphaFoldDB" id="A0A2T5YFN2"/>
<dbReference type="OrthoDB" id="966005at2"/>
<dbReference type="EMBL" id="QBKI01000007">
    <property type="protein sequence ID" value="PTX18121.1"/>
    <property type="molecule type" value="Genomic_DNA"/>
</dbReference>
<dbReference type="Proteomes" id="UP000244225">
    <property type="component" value="Unassembled WGS sequence"/>
</dbReference>
<accession>A0A2T5YFN2</accession>
<sequence>MRKINLTCFLILAIATCAKAQSEAAAKYNKAIFVEVLGNGLGVTANYDMRLTKGRQDGFGFRAGVGGLALGTADSDGTSTTSSLVTFPLTLNYLAGQRRSAFEAGIGLTPVYASMAVQKTNNPGVTQVDGWGATGFINMGYRYQPLNNGLVFRFDWTPAFNSAGFSPAWFGLSVGYGFK</sequence>
<proteinExistence type="predicted"/>
<reference evidence="2 3" key="1">
    <citation type="submission" date="2018-04" db="EMBL/GenBank/DDBJ databases">
        <title>Genomic Encyclopedia of Archaeal and Bacterial Type Strains, Phase II (KMG-II): from individual species to whole genera.</title>
        <authorList>
            <person name="Goeker M."/>
        </authorList>
    </citation>
    <scope>NUCLEOTIDE SEQUENCE [LARGE SCALE GENOMIC DNA]</scope>
    <source>
        <strain evidence="2 3">DSM 100162</strain>
    </source>
</reference>
<feature type="chain" id="PRO_5015549345" description="Outer membrane protein beta-barrel domain-containing protein" evidence="1">
    <location>
        <begin position="21"/>
        <end position="179"/>
    </location>
</feature>
<keyword evidence="1" id="KW-0732">Signal</keyword>
<keyword evidence="3" id="KW-1185">Reference proteome</keyword>
<comment type="caution">
    <text evidence="2">The sequence shown here is derived from an EMBL/GenBank/DDBJ whole genome shotgun (WGS) entry which is preliminary data.</text>
</comment>
<name>A0A2T5YFN2_9BACT</name>
<protein>
    <recommendedName>
        <fullName evidence="4">Outer membrane protein beta-barrel domain-containing protein</fullName>
    </recommendedName>
</protein>